<feature type="non-terminal residue" evidence="5">
    <location>
        <position position="1"/>
    </location>
</feature>
<evidence type="ECO:0000256" key="2">
    <source>
        <dbReference type="ARBA" id="ARBA00023306"/>
    </source>
</evidence>
<dbReference type="Gene3D" id="1.10.10.1420">
    <property type="entry name" value="DNA replication factor Cdt1, C-terminal WH domain"/>
    <property type="match status" value="1"/>
</dbReference>
<dbReference type="AlphaFoldDB" id="A0A9P4HY71"/>
<dbReference type="InterPro" id="IPR038090">
    <property type="entry name" value="Cdt1_C_WH_dom_sf"/>
</dbReference>
<accession>A0A9P4HY71</accession>
<feature type="non-terminal residue" evidence="5">
    <location>
        <position position="324"/>
    </location>
</feature>
<reference evidence="5" key="1">
    <citation type="journal article" date="2020" name="Stud. Mycol.">
        <title>101 Dothideomycetes genomes: a test case for predicting lifestyles and emergence of pathogens.</title>
        <authorList>
            <person name="Haridas S."/>
            <person name="Albert R."/>
            <person name="Binder M."/>
            <person name="Bloem J."/>
            <person name="Labutti K."/>
            <person name="Salamov A."/>
            <person name="Andreopoulos B."/>
            <person name="Baker S."/>
            <person name="Barry K."/>
            <person name="Bills G."/>
            <person name="Bluhm B."/>
            <person name="Cannon C."/>
            <person name="Castanera R."/>
            <person name="Culley D."/>
            <person name="Daum C."/>
            <person name="Ezra D."/>
            <person name="Gonzalez J."/>
            <person name="Henrissat B."/>
            <person name="Kuo A."/>
            <person name="Liang C."/>
            <person name="Lipzen A."/>
            <person name="Lutzoni F."/>
            <person name="Magnuson J."/>
            <person name="Mondo S."/>
            <person name="Nolan M."/>
            <person name="Ohm R."/>
            <person name="Pangilinan J."/>
            <person name="Park H.-J."/>
            <person name="Ramirez L."/>
            <person name="Alfaro M."/>
            <person name="Sun H."/>
            <person name="Tritt A."/>
            <person name="Yoshinaga Y."/>
            <person name="Zwiers L.-H."/>
            <person name="Turgeon B."/>
            <person name="Goodwin S."/>
            <person name="Spatafora J."/>
            <person name="Crous P."/>
            <person name="Grigoriev I."/>
        </authorList>
    </citation>
    <scope>NUCLEOTIDE SEQUENCE</scope>
    <source>
        <strain evidence="5">CBS 121410</strain>
    </source>
</reference>
<dbReference type="OrthoDB" id="341730at2759"/>
<evidence type="ECO:0000256" key="3">
    <source>
        <dbReference type="SAM" id="MobiDB-lite"/>
    </source>
</evidence>
<proteinExistence type="inferred from homology"/>
<comment type="similarity">
    <text evidence="1">Belongs to the Cdt1 family.</text>
</comment>
<dbReference type="EMBL" id="ML978711">
    <property type="protein sequence ID" value="KAF2091400.1"/>
    <property type="molecule type" value="Genomic_DNA"/>
</dbReference>
<evidence type="ECO:0000313" key="6">
    <source>
        <dbReference type="Proteomes" id="UP000799776"/>
    </source>
</evidence>
<sequence length="324" mass="34600">PAEVQDLVTLHASFLTALSLHYAHNGTASPVDVRMLTPSVAKLWGKRKVTVEDVRRCLGVMQQSNSRLAAATQSRTLHLSDYGNGKVCIEIQSAKRKRGSIAPHIDESGLNSLFTTELFQRWQEYRTEDTPNPKTASSTPFISQLPLAEITVCASLKKVAPLLAKGQRRLEDLKSGAGKSSTSTTPASTTTATPSSTPPPKPAESATSRSTSLLDRILAKQTLAASLPAAPTKAEQDRLSALHRAEDILSLINMMAASKGNGLARASFTLAQVVQSARESARSPVEKEDVARCVRLLAEEVVPGYVSLVQTGGLTAVVVNPLGR</sequence>
<dbReference type="Pfam" id="PF26121">
    <property type="entry name" value="HTH_CDT1"/>
    <property type="match status" value="1"/>
</dbReference>
<feature type="region of interest" description="Disordered" evidence="3">
    <location>
        <begin position="171"/>
        <end position="211"/>
    </location>
</feature>
<dbReference type="InterPro" id="IPR032054">
    <property type="entry name" value="Cdt1_C"/>
</dbReference>
<protein>
    <recommendedName>
        <fullName evidence="4">DNA replication factor Cdt1 C-terminal domain-containing protein</fullName>
    </recommendedName>
</protein>
<gene>
    <name evidence="5" type="ORF">K490DRAFT_13179</name>
</gene>
<keyword evidence="6" id="KW-1185">Reference proteome</keyword>
<evidence type="ECO:0000259" key="4">
    <source>
        <dbReference type="Pfam" id="PF16679"/>
    </source>
</evidence>
<feature type="domain" description="DNA replication factor Cdt1 C-terminal" evidence="4">
    <location>
        <begin position="212"/>
        <end position="311"/>
    </location>
</feature>
<organism evidence="5 6">
    <name type="scientific">Saccharata proteae CBS 121410</name>
    <dbReference type="NCBI Taxonomy" id="1314787"/>
    <lineage>
        <taxon>Eukaryota</taxon>
        <taxon>Fungi</taxon>
        <taxon>Dikarya</taxon>
        <taxon>Ascomycota</taxon>
        <taxon>Pezizomycotina</taxon>
        <taxon>Dothideomycetes</taxon>
        <taxon>Dothideomycetes incertae sedis</taxon>
        <taxon>Botryosphaeriales</taxon>
        <taxon>Saccharataceae</taxon>
        <taxon>Saccharata</taxon>
    </lineage>
</organism>
<name>A0A9P4HY71_9PEZI</name>
<keyword evidence="2" id="KW-0131">Cell cycle</keyword>
<feature type="compositionally biased region" description="Low complexity" evidence="3">
    <location>
        <begin position="175"/>
        <end position="195"/>
    </location>
</feature>
<comment type="caution">
    <text evidence="5">The sequence shown here is derived from an EMBL/GenBank/DDBJ whole genome shotgun (WGS) entry which is preliminary data.</text>
</comment>
<evidence type="ECO:0000256" key="1">
    <source>
        <dbReference type="ARBA" id="ARBA00008356"/>
    </source>
</evidence>
<dbReference type="Pfam" id="PF16679">
    <property type="entry name" value="CDT1_C"/>
    <property type="match status" value="1"/>
</dbReference>
<dbReference type="Proteomes" id="UP000799776">
    <property type="component" value="Unassembled WGS sequence"/>
</dbReference>
<evidence type="ECO:0000313" key="5">
    <source>
        <dbReference type="EMBL" id="KAF2091400.1"/>
    </source>
</evidence>